<dbReference type="OrthoDB" id="24847at2"/>
<accession>A0A2S6FYW3</accession>
<evidence type="ECO:0000259" key="3">
    <source>
        <dbReference type="Pfam" id="PF20434"/>
    </source>
</evidence>
<sequence>MKNKKTTIFVLLLVLILVPIIIVYLLRGPRNFITNIDENPKVSESTVHLGEEYLDISYKVLEKEELTLDFYAPSKSNKTTWPLIIYIHGGSWAFGDKSIDDSFIPILNKLKEKGYAIASINYRLSSSDSSFPSPVEDCKDAIRWFYKNKDIYNIDTDNIGLLGVSSGAHLALLSSYSNENDFIGDESLSSYKSNIKYVIDYSGPTNFDINDIRSSDETSMSIIKNLLGEDNIYKEDLLNLASPINYIDSNSTPTLIIHGEKDSTVPIDQSIKLYEKGIDAGMNINLLKVANGDHSLSNIDYIDMIKIATETLRFIEKNK</sequence>
<keyword evidence="1" id="KW-0378">Hydrolase</keyword>
<feature type="domain" description="BD-FAE-like" evidence="3">
    <location>
        <begin position="68"/>
        <end position="276"/>
    </location>
</feature>
<dbReference type="InterPro" id="IPR029058">
    <property type="entry name" value="AB_hydrolase_fold"/>
</dbReference>
<keyword evidence="2" id="KW-0472">Membrane</keyword>
<keyword evidence="2" id="KW-1133">Transmembrane helix</keyword>
<dbReference type="InterPro" id="IPR049492">
    <property type="entry name" value="BD-FAE-like_dom"/>
</dbReference>
<dbReference type="Proteomes" id="UP000239863">
    <property type="component" value="Unassembled WGS sequence"/>
</dbReference>
<protein>
    <submittedName>
        <fullName evidence="4">Acetyl esterase/lipase</fullName>
    </submittedName>
</protein>
<dbReference type="EMBL" id="PTIS01000004">
    <property type="protein sequence ID" value="PPK48769.1"/>
    <property type="molecule type" value="Genomic_DNA"/>
</dbReference>
<dbReference type="PANTHER" id="PTHR48081:SF13">
    <property type="entry name" value="ALPHA_BETA HYDROLASE"/>
    <property type="match status" value="1"/>
</dbReference>
<dbReference type="InterPro" id="IPR050300">
    <property type="entry name" value="GDXG_lipolytic_enzyme"/>
</dbReference>
<evidence type="ECO:0000256" key="1">
    <source>
        <dbReference type="ARBA" id="ARBA00022801"/>
    </source>
</evidence>
<evidence type="ECO:0000313" key="5">
    <source>
        <dbReference type="Proteomes" id="UP000239863"/>
    </source>
</evidence>
<feature type="transmembrane region" description="Helical" evidence="2">
    <location>
        <begin position="7"/>
        <end position="26"/>
    </location>
</feature>
<name>A0A2S6FYW3_9CLOT</name>
<dbReference type="PANTHER" id="PTHR48081">
    <property type="entry name" value="AB HYDROLASE SUPERFAMILY PROTEIN C4A8.06C"/>
    <property type="match status" value="1"/>
</dbReference>
<dbReference type="Pfam" id="PF20434">
    <property type="entry name" value="BD-FAE"/>
    <property type="match status" value="1"/>
</dbReference>
<dbReference type="RefSeq" id="WP_104409503.1">
    <property type="nucleotide sequence ID" value="NZ_PTIS01000004.1"/>
</dbReference>
<gene>
    <name evidence="4" type="ORF">BD821_10428</name>
</gene>
<dbReference type="AlphaFoldDB" id="A0A2S6FYW3"/>
<keyword evidence="2" id="KW-0812">Transmembrane</keyword>
<dbReference type="GO" id="GO:0016787">
    <property type="term" value="F:hydrolase activity"/>
    <property type="evidence" value="ECO:0007669"/>
    <property type="project" value="UniProtKB-KW"/>
</dbReference>
<comment type="caution">
    <text evidence="4">The sequence shown here is derived from an EMBL/GenBank/DDBJ whole genome shotgun (WGS) entry which is preliminary data.</text>
</comment>
<evidence type="ECO:0000256" key="2">
    <source>
        <dbReference type="SAM" id="Phobius"/>
    </source>
</evidence>
<dbReference type="SUPFAM" id="SSF53474">
    <property type="entry name" value="alpha/beta-Hydrolases"/>
    <property type="match status" value="1"/>
</dbReference>
<proteinExistence type="predicted"/>
<evidence type="ECO:0000313" key="4">
    <source>
        <dbReference type="EMBL" id="PPK48769.1"/>
    </source>
</evidence>
<dbReference type="STRING" id="37659.GCA_000703125_00875"/>
<dbReference type="Gene3D" id="3.40.50.1820">
    <property type="entry name" value="alpha/beta hydrolase"/>
    <property type="match status" value="1"/>
</dbReference>
<organism evidence="4 5">
    <name type="scientific">Clostridium algidicarnis DSM 15099</name>
    <dbReference type="NCBI Taxonomy" id="1121295"/>
    <lineage>
        <taxon>Bacteria</taxon>
        <taxon>Bacillati</taxon>
        <taxon>Bacillota</taxon>
        <taxon>Clostridia</taxon>
        <taxon>Eubacteriales</taxon>
        <taxon>Clostridiaceae</taxon>
        <taxon>Clostridium</taxon>
    </lineage>
</organism>
<reference evidence="4 5" key="1">
    <citation type="submission" date="2018-02" db="EMBL/GenBank/DDBJ databases">
        <title>Genomic Encyclopedia of Archaeal and Bacterial Type Strains, Phase II (KMG-II): from individual species to whole genera.</title>
        <authorList>
            <person name="Goeker M."/>
        </authorList>
    </citation>
    <scope>NUCLEOTIDE SEQUENCE [LARGE SCALE GENOMIC DNA]</scope>
    <source>
        <strain evidence="4 5">DSM 15099</strain>
    </source>
</reference>